<protein>
    <submittedName>
        <fullName evidence="2 3">Uncharacterized protein</fullName>
    </submittedName>
</protein>
<dbReference type="PANTHER" id="PTHR35166:SF15">
    <property type="entry name" value="OS05G0193700 PROTEIN"/>
    <property type="match status" value="1"/>
</dbReference>
<name>I1IKF9_BRADI</name>
<gene>
    <name evidence="2" type="ORF">BRADI_4g13896v3</name>
</gene>
<dbReference type="EnsemblPlants" id="PNT63295">
    <property type="protein sequence ID" value="PNT63295"/>
    <property type="gene ID" value="BRADI_4g13896v3"/>
</dbReference>
<feature type="region of interest" description="Disordered" evidence="1">
    <location>
        <begin position="1"/>
        <end position="46"/>
    </location>
</feature>
<organism evidence="2">
    <name type="scientific">Brachypodium distachyon</name>
    <name type="common">Purple false brome</name>
    <name type="synonym">Trachynia distachya</name>
    <dbReference type="NCBI Taxonomy" id="15368"/>
    <lineage>
        <taxon>Eukaryota</taxon>
        <taxon>Viridiplantae</taxon>
        <taxon>Streptophyta</taxon>
        <taxon>Embryophyta</taxon>
        <taxon>Tracheophyta</taxon>
        <taxon>Spermatophyta</taxon>
        <taxon>Magnoliopsida</taxon>
        <taxon>Liliopsida</taxon>
        <taxon>Poales</taxon>
        <taxon>Poaceae</taxon>
        <taxon>BOP clade</taxon>
        <taxon>Pooideae</taxon>
        <taxon>Stipodae</taxon>
        <taxon>Brachypodieae</taxon>
        <taxon>Brachypodium</taxon>
    </lineage>
</organism>
<keyword evidence="4" id="KW-1185">Reference proteome</keyword>
<reference evidence="3" key="3">
    <citation type="submission" date="2018-08" db="UniProtKB">
        <authorList>
            <consortium name="EnsemblPlants"/>
        </authorList>
    </citation>
    <scope>IDENTIFICATION</scope>
    <source>
        <strain evidence="3">cv. Bd21</strain>
    </source>
</reference>
<dbReference type="PANTHER" id="PTHR35166">
    <property type="entry name" value="OS05G0193700 PROTEIN-RELATED"/>
    <property type="match status" value="1"/>
</dbReference>
<sequence>MESASQPCQQKAEADGVMSKPKAKDCSGGEANSGARTTAATSGKLARMPQAKIDWILARNTKPTPPPGFIQSARTAAAMDLLWEYHLEFQAWVRREYESKGFVEAVNHSAYLQSILDESDSDSDGDA</sequence>
<dbReference type="AlphaFoldDB" id="I1IKF9"/>
<evidence type="ECO:0000313" key="2">
    <source>
        <dbReference type="EMBL" id="PNT63295.1"/>
    </source>
</evidence>
<accession>I1IKF9</accession>
<reference evidence="2" key="2">
    <citation type="submission" date="2017-06" db="EMBL/GenBank/DDBJ databases">
        <title>WGS assembly of Brachypodium distachyon.</title>
        <authorList>
            <consortium name="The International Brachypodium Initiative"/>
            <person name="Lucas S."/>
            <person name="Harmon-Smith M."/>
            <person name="Lail K."/>
            <person name="Tice H."/>
            <person name="Grimwood J."/>
            <person name="Bruce D."/>
            <person name="Barry K."/>
            <person name="Shu S."/>
            <person name="Lindquist E."/>
            <person name="Wang M."/>
            <person name="Pitluck S."/>
            <person name="Vogel J.P."/>
            <person name="Garvin D.F."/>
            <person name="Mockler T.C."/>
            <person name="Schmutz J."/>
            <person name="Rokhsar D."/>
            <person name="Bevan M.W."/>
        </authorList>
    </citation>
    <scope>NUCLEOTIDE SEQUENCE</scope>
    <source>
        <strain evidence="2">Bd21</strain>
    </source>
</reference>
<evidence type="ECO:0000256" key="1">
    <source>
        <dbReference type="SAM" id="MobiDB-lite"/>
    </source>
</evidence>
<reference evidence="2 3" key="1">
    <citation type="journal article" date="2010" name="Nature">
        <title>Genome sequencing and analysis of the model grass Brachypodium distachyon.</title>
        <authorList>
            <consortium name="International Brachypodium Initiative"/>
        </authorList>
    </citation>
    <scope>NUCLEOTIDE SEQUENCE [LARGE SCALE GENOMIC DNA]</scope>
    <source>
        <strain evidence="2 3">Bd21</strain>
    </source>
</reference>
<evidence type="ECO:0000313" key="4">
    <source>
        <dbReference type="Proteomes" id="UP000008810"/>
    </source>
</evidence>
<dbReference type="OrthoDB" id="687234at2759"/>
<dbReference type="Gramene" id="PNT63295">
    <property type="protein sequence ID" value="PNT63295"/>
    <property type="gene ID" value="BRADI_4g13896v3"/>
</dbReference>
<evidence type="ECO:0000313" key="3">
    <source>
        <dbReference type="EnsemblPlants" id="PNT63295"/>
    </source>
</evidence>
<proteinExistence type="predicted"/>
<dbReference type="HOGENOM" id="CLU_1973571_0_0_1"/>
<dbReference type="InParanoid" id="I1IKF9"/>
<dbReference type="Proteomes" id="UP000008810">
    <property type="component" value="Chromosome 4"/>
</dbReference>
<dbReference type="EMBL" id="CM000883">
    <property type="protein sequence ID" value="PNT63295.1"/>
    <property type="molecule type" value="Genomic_DNA"/>
</dbReference>